<feature type="transmembrane region" description="Helical" evidence="1">
    <location>
        <begin position="89"/>
        <end position="109"/>
    </location>
</feature>
<protein>
    <recommendedName>
        <fullName evidence="4">Phage holin family protein</fullName>
    </recommendedName>
</protein>
<reference evidence="2 3" key="1">
    <citation type="submission" date="2015-10" db="EMBL/GenBank/DDBJ databases">
        <title>Draft Genome Sequence of Chlorobium limicola strain Frasassi Growing under Artificial Lighting in the Frasassi Cave System.</title>
        <authorList>
            <person name="Mansor M."/>
            <person name="Macalady J."/>
        </authorList>
    </citation>
    <scope>NUCLEOTIDE SEQUENCE [LARGE SCALE GENOMIC DNA]</scope>
    <source>
        <strain evidence="2 3">Frasassi</strain>
    </source>
</reference>
<dbReference type="OrthoDB" id="595316at2"/>
<dbReference type="RefSeq" id="WP_059138740.1">
    <property type="nucleotide sequence ID" value="NZ_LMBR01000092.1"/>
</dbReference>
<dbReference type="Proteomes" id="UP000053937">
    <property type="component" value="Unassembled WGS sequence"/>
</dbReference>
<feature type="transmembrane region" description="Helical" evidence="1">
    <location>
        <begin position="55"/>
        <end position="83"/>
    </location>
</feature>
<sequence length="131" mass="14549">MTSQSLRNSGKKLPEHKHKSLPELLDDTVTSTYEDVMAIIEAKTELVKIDLTKKIAVAASILILVVVLLIGVAYLITTVALLLGELTGHLFAGYLLVSLAFLSCFFFFMKFKPDLLPNLIQKILLSSHDYK</sequence>
<name>A0A124G9W7_CHLLI</name>
<dbReference type="EMBL" id="LMBR01000092">
    <property type="protein sequence ID" value="KUL30457.1"/>
    <property type="molecule type" value="Genomic_DNA"/>
</dbReference>
<evidence type="ECO:0000256" key="1">
    <source>
        <dbReference type="SAM" id="Phobius"/>
    </source>
</evidence>
<accession>A0A124G9W7</accession>
<gene>
    <name evidence="2" type="ORF">ASB62_04065</name>
</gene>
<evidence type="ECO:0000313" key="3">
    <source>
        <dbReference type="Proteomes" id="UP000053937"/>
    </source>
</evidence>
<dbReference type="AlphaFoldDB" id="A0A124G9W7"/>
<evidence type="ECO:0008006" key="4">
    <source>
        <dbReference type="Google" id="ProtNLM"/>
    </source>
</evidence>
<keyword evidence="3" id="KW-1185">Reference proteome</keyword>
<keyword evidence="1" id="KW-0812">Transmembrane</keyword>
<organism evidence="2 3">
    <name type="scientific">Chlorobium limicola</name>
    <dbReference type="NCBI Taxonomy" id="1092"/>
    <lineage>
        <taxon>Bacteria</taxon>
        <taxon>Pseudomonadati</taxon>
        <taxon>Chlorobiota</taxon>
        <taxon>Chlorobiia</taxon>
        <taxon>Chlorobiales</taxon>
        <taxon>Chlorobiaceae</taxon>
        <taxon>Chlorobium/Pelodictyon group</taxon>
        <taxon>Chlorobium</taxon>
    </lineage>
</organism>
<evidence type="ECO:0000313" key="2">
    <source>
        <dbReference type="EMBL" id="KUL30457.1"/>
    </source>
</evidence>
<comment type="caution">
    <text evidence="2">The sequence shown here is derived from an EMBL/GenBank/DDBJ whole genome shotgun (WGS) entry which is preliminary data.</text>
</comment>
<keyword evidence="1" id="KW-1133">Transmembrane helix</keyword>
<proteinExistence type="predicted"/>
<keyword evidence="1" id="KW-0472">Membrane</keyword>